<dbReference type="Proteomes" id="UP000308917">
    <property type="component" value="Unassembled WGS sequence"/>
</dbReference>
<protein>
    <submittedName>
        <fullName evidence="9">5-demethoxyubiquinol-8 5-hydroxylase UbiM</fullName>
    </submittedName>
</protein>
<evidence type="ECO:0000256" key="4">
    <source>
        <dbReference type="ARBA" id="ARBA00022630"/>
    </source>
</evidence>
<sequence length="395" mass="43244">MQVDIAIVGAGPVGLGFAQSLQGSGYSVALIDRQPLNDLAAPAFDGREIALTHASRHILESLGAWQRIDAQAISPLRDAQIFNGPSLHALKVDAALVGVEELGYFVPNHLIRKALFEAVQARSDVQLLGGVGVVGVQTGPQENVLALSDGQQVHARLVVAADSRYSETRRMMGIAADMHDFARTMLVCRFAHEAEHEHISWQWFDYGQTLALLPLNGKASNVVLTLPPHEMQALLELDDAAFSANITQRFAHRLGAMHKQGKPHSYPLVGAYARRFVAHRYALVGDAAVGMHPITAHGFNFGLQSQKRLADQLWLAKRRNADVADPAFLATYERQHRAATWPLYQATNAIAKLYTDDRAPVRAIRGGMLRMAQAVHPFRKLLASHLTQTHRASLG</sequence>
<dbReference type="Gene3D" id="3.50.50.60">
    <property type="entry name" value="FAD/NAD(P)-binding domain"/>
    <property type="match status" value="2"/>
</dbReference>
<evidence type="ECO:0000256" key="5">
    <source>
        <dbReference type="ARBA" id="ARBA00022827"/>
    </source>
</evidence>
<dbReference type="InterPro" id="IPR010971">
    <property type="entry name" value="UbiH/COQ6"/>
</dbReference>
<evidence type="ECO:0000256" key="2">
    <source>
        <dbReference type="ARBA" id="ARBA00004749"/>
    </source>
</evidence>
<gene>
    <name evidence="9" type="primary">ubiM</name>
    <name evidence="9" type="ORF">E9531_10580</name>
</gene>
<dbReference type="RefSeq" id="WP_136573735.1">
    <property type="nucleotide sequence ID" value="NZ_STFG01000011.1"/>
</dbReference>
<feature type="domain" description="FAD-binding" evidence="8">
    <location>
        <begin position="3"/>
        <end position="345"/>
    </location>
</feature>
<proteinExistence type="inferred from homology"/>
<keyword evidence="7" id="KW-0503">Monooxygenase</keyword>
<dbReference type="GO" id="GO:0004497">
    <property type="term" value="F:monooxygenase activity"/>
    <property type="evidence" value="ECO:0007669"/>
    <property type="project" value="UniProtKB-KW"/>
</dbReference>
<evidence type="ECO:0000256" key="6">
    <source>
        <dbReference type="ARBA" id="ARBA00023002"/>
    </source>
</evidence>
<evidence type="ECO:0000256" key="7">
    <source>
        <dbReference type="ARBA" id="ARBA00023033"/>
    </source>
</evidence>
<evidence type="ECO:0000313" key="9">
    <source>
        <dbReference type="EMBL" id="THU00211.1"/>
    </source>
</evidence>
<dbReference type="EMBL" id="STFG01000011">
    <property type="protein sequence ID" value="THU00211.1"/>
    <property type="molecule type" value="Genomic_DNA"/>
</dbReference>
<name>A0A4S8F0M1_9BURK</name>
<accession>A0A4S8F0M1</accession>
<dbReference type="GO" id="GO:0006744">
    <property type="term" value="P:ubiquinone biosynthetic process"/>
    <property type="evidence" value="ECO:0007669"/>
    <property type="project" value="UniProtKB-UniPathway"/>
</dbReference>
<comment type="pathway">
    <text evidence="2">Cofactor biosynthesis; ubiquinone biosynthesis.</text>
</comment>
<dbReference type="OrthoDB" id="9769565at2"/>
<organism evidence="9 10">
    <name type="scientific">Lampropedia puyangensis</name>
    <dbReference type="NCBI Taxonomy" id="1330072"/>
    <lineage>
        <taxon>Bacteria</taxon>
        <taxon>Pseudomonadati</taxon>
        <taxon>Pseudomonadota</taxon>
        <taxon>Betaproteobacteria</taxon>
        <taxon>Burkholderiales</taxon>
        <taxon>Comamonadaceae</taxon>
        <taxon>Lampropedia</taxon>
    </lineage>
</organism>
<reference evidence="9 10" key="1">
    <citation type="journal article" date="2015" name="Antonie Van Leeuwenhoek">
        <title>Lampropedia puyangensis sp. nov., isolated from symptomatic bark of Populus ? euramericana canker and emended description of Lampropedia hyalina (Ehrenberg 1832) Lee et al. 2004.</title>
        <authorList>
            <person name="Li Y."/>
            <person name="Wang T."/>
            <person name="Piao C.G."/>
            <person name="Wang L.F."/>
            <person name="Tian G.Z."/>
            <person name="Zhu T.H."/>
            <person name="Guo M.W."/>
        </authorList>
    </citation>
    <scope>NUCLEOTIDE SEQUENCE [LARGE SCALE GENOMIC DNA]</scope>
    <source>
        <strain evidence="9 10">2-bin</strain>
    </source>
</reference>
<dbReference type="NCBIfam" id="NF006593">
    <property type="entry name" value="PRK09126.1"/>
    <property type="match status" value="1"/>
</dbReference>
<dbReference type="AlphaFoldDB" id="A0A4S8F0M1"/>
<dbReference type="GO" id="GO:0071949">
    <property type="term" value="F:FAD binding"/>
    <property type="evidence" value="ECO:0007669"/>
    <property type="project" value="InterPro"/>
</dbReference>
<dbReference type="InterPro" id="IPR051205">
    <property type="entry name" value="UbiH/COQ6_monooxygenase"/>
</dbReference>
<keyword evidence="10" id="KW-1185">Reference proteome</keyword>
<dbReference type="PRINTS" id="PR00420">
    <property type="entry name" value="RNGMNOXGNASE"/>
</dbReference>
<dbReference type="Pfam" id="PF01494">
    <property type="entry name" value="FAD_binding_3"/>
    <property type="match status" value="1"/>
</dbReference>
<comment type="caution">
    <text evidence="9">The sequence shown here is derived from an EMBL/GenBank/DDBJ whole genome shotgun (WGS) entry which is preliminary data.</text>
</comment>
<evidence type="ECO:0000313" key="10">
    <source>
        <dbReference type="Proteomes" id="UP000308917"/>
    </source>
</evidence>
<dbReference type="UniPathway" id="UPA00232"/>
<comment type="cofactor">
    <cofactor evidence="1">
        <name>FAD</name>
        <dbReference type="ChEBI" id="CHEBI:57692"/>
    </cofactor>
</comment>
<dbReference type="InterPro" id="IPR036188">
    <property type="entry name" value="FAD/NAD-bd_sf"/>
</dbReference>
<keyword evidence="5" id="KW-0274">FAD</keyword>
<dbReference type="PANTHER" id="PTHR43876:SF25">
    <property type="entry name" value="MONOOXYGENASE NMA2164"/>
    <property type="match status" value="1"/>
</dbReference>
<evidence type="ECO:0000256" key="3">
    <source>
        <dbReference type="ARBA" id="ARBA00005349"/>
    </source>
</evidence>
<evidence type="ECO:0000256" key="1">
    <source>
        <dbReference type="ARBA" id="ARBA00001974"/>
    </source>
</evidence>
<evidence type="ECO:0000259" key="8">
    <source>
        <dbReference type="Pfam" id="PF01494"/>
    </source>
</evidence>
<comment type="similarity">
    <text evidence="3">Belongs to the UbiH/COQ6 family.</text>
</comment>
<dbReference type="SUPFAM" id="SSF51905">
    <property type="entry name" value="FAD/NAD(P)-binding domain"/>
    <property type="match status" value="1"/>
</dbReference>
<dbReference type="GO" id="GO:0016705">
    <property type="term" value="F:oxidoreductase activity, acting on paired donors, with incorporation or reduction of molecular oxygen"/>
    <property type="evidence" value="ECO:0007669"/>
    <property type="project" value="InterPro"/>
</dbReference>
<dbReference type="NCBIfam" id="TIGR01988">
    <property type="entry name" value="Ubi-OHases"/>
    <property type="match status" value="1"/>
</dbReference>
<dbReference type="PANTHER" id="PTHR43876">
    <property type="entry name" value="UBIQUINONE BIOSYNTHESIS MONOOXYGENASE COQ6, MITOCHONDRIAL"/>
    <property type="match status" value="1"/>
</dbReference>
<dbReference type="InterPro" id="IPR002938">
    <property type="entry name" value="FAD-bd"/>
</dbReference>
<keyword evidence="4" id="KW-0285">Flavoprotein</keyword>
<keyword evidence="6" id="KW-0560">Oxidoreductase</keyword>